<dbReference type="EMBL" id="JBHSFK010000012">
    <property type="protein sequence ID" value="MFC4501732.1"/>
    <property type="molecule type" value="Genomic_DNA"/>
</dbReference>
<gene>
    <name evidence="1" type="ORF">ACFPIH_19710</name>
</gene>
<name>A0ABV9AS96_9ACTN</name>
<dbReference type="Proteomes" id="UP001595839">
    <property type="component" value="Unassembled WGS sequence"/>
</dbReference>
<dbReference type="RefSeq" id="WP_381173787.1">
    <property type="nucleotide sequence ID" value="NZ_JBHSFK010000012.1"/>
</dbReference>
<organism evidence="1 2">
    <name type="scientific">Streptomyces vulcanius</name>
    <dbReference type="NCBI Taxonomy" id="1441876"/>
    <lineage>
        <taxon>Bacteria</taxon>
        <taxon>Bacillati</taxon>
        <taxon>Actinomycetota</taxon>
        <taxon>Actinomycetes</taxon>
        <taxon>Kitasatosporales</taxon>
        <taxon>Streptomycetaceae</taxon>
        <taxon>Streptomyces</taxon>
    </lineage>
</organism>
<evidence type="ECO:0000313" key="1">
    <source>
        <dbReference type="EMBL" id="MFC4501732.1"/>
    </source>
</evidence>
<keyword evidence="2" id="KW-1185">Reference proteome</keyword>
<proteinExistence type="predicted"/>
<comment type="caution">
    <text evidence="1">The sequence shown here is derived from an EMBL/GenBank/DDBJ whole genome shotgun (WGS) entry which is preliminary data.</text>
</comment>
<evidence type="ECO:0000313" key="2">
    <source>
        <dbReference type="Proteomes" id="UP001595839"/>
    </source>
</evidence>
<accession>A0ABV9AS96</accession>
<sequence length="84" mass="9039">MADAKKITETVVKGITLTLTPEEAEIVLTLTGNLQGDRVSSPRKFADKVYYALNAAGVKPTFQAHLSGSLRLTNSPKISSYPAF</sequence>
<reference evidence="2" key="1">
    <citation type="journal article" date="2019" name="Int. J. Syst. Evol. Microbiol.">
        <title>The Global Catalogue of Microorganisms (GCM) 10K type strain sequencing project: providing services to taxonomists for standard genome sequencing and annotation.</title>
        <authorList>
            <consortium name="The Broad Institute Genomics Platform"/>
            <consortium name="The Broad Institute Genome Sequencing Center for Infectious Disease"/>
            <person name="Wu L."/>
            <person name="Ma J."/>
        </authorList>
    </citation>
    <scope>NUCLEOTIDE SEQUENCE [LARGE SCALE GENOMIC DNA]</scope>
    <source>
        <strain evidence="2">CGMCC 4.7177</strain>
    </source>
</reference>
<protein>
    <submittedName>
        <fullName evidence="1">Uncharacterized protein</fullName>
    </submittedName>
</protein>